<accession>A0AAD8E8W3</accession>
<evidence type="ECO:0000313" key="2">
    <source>
        <dbReference type="EMBL" id="KAJ9580977.1"/>
    </source>
</evidence>
<keyword evidence="3" id="KW-1185">Reference proteome</keyword>
<evidence type="ECO:0000256" key="1">
    <source>
        <dbReference type="SAM" id="MobiDB-lite"/>
    </source>
</evidence>
<feature type="non-terminal residue" evidence="2">
    <location>
        <position position="1"/>
    </location>
</feature>
<evidence type="ECO:0000313" key="3">
    <source>
        <dbReference type="Proteomes" id="UP001233999"/>
    </source>
</evidence>
<sequence length="181" mass="20353">ICFYDANALIFYTGEIYSSLTTAARVAHSGKKPSGLYTPARVSYPGRGEKYKTSSRHSNNSTNCRHNYPTQHSSSASTTTTLKYSTHPWNQSNCKVSTRSLSVAKVVITTVERFLVARRWKDLRKACKTDYPIWCCCDMNRHLSNTDTKTRPAANKTNSNIHELCSQGCKCHKKDSTSSRN</sequence>
<feature type="region of interest" description="Disordered" evidence="1">
    <location>
        <begin position="44"/>
        <end position="79"/>
    </location>
</feature>
<feature type="compositionally biased region" description="Polar residues" evidence="1">
    <location>
        <begin position="56"/>
        <end position="72"/>
    </location>
</feature>
<name>A0AAD8E8W3_DIPPU</name>
<dbReference type="EMBL" id="JASPKZ010008071">
    <property type="protein sequence ID" value="KAJ9580977.1"/>
    <property type="molecule type" value="Genomic_DNA"/>
</dbReference>
<feature type="non-terminal residue" evidence="2">
    <location>
        <position position="181"/>
    </location>
</feature>
<reference evidence="2" key="1">
    <citation type="journal article" date="2023" name="IScience">
        <title>Live-bearing cockroach genome reveals convergent evolutionary mechanisms linked to viviparity in insects and beyond.</title>
        <authorList>
            <person name="Fouks B."/>
            <person name="Harrison M.C."/>
            <person name="Mikhailova A.A."/>
            <person name="Marchal E."/>
            <person name="English S."/>
            <person name="Carruthers M."/>
            <person name="Jennings E.C."/>
            <person name="Chiamaka E.L."/>
            <person name="Frigard R.A."/>
            <person name="Pippel M."/>
            <person name="Attardo G.M."/>
            <person name="Benoit J.B."/>
            <person name="Bornberg-Bauer E."/>
            <person name="Tobe S.S."/>
        </authorList>
    </citation>
    <scope>NUCLEOTIDE SEQUENCE</scope>
    <source>
        <strain evidence="2">Stay&amp;Tobe</strain>
    </source>
</reference>
<gene>
    <name evidence="2" type="ORF">L9F63_023848</name>
</gene>
<dbReference type="AlphaFoldDB" id="A0AAD8E8W3"/>
<protein>
    <submittedName>
        <fullName evidence="2">Uncharacterized protein</fullName>
    </submittedName>
</protein>
<dbReference type="Proteomes" id="UP001233999">
    <property type="component" value="Unassembled WGS sequence"/>
</dbReference>
<proteinExistence type="predicted"/>
<reference evidence="2" key="2">
    <citation type="submission" date="2023-05" db="EMBL/GenBank/DDBJ databases">
        <authorList>
            <person name="Fouks B."/>
        </authorList>
    </citation>
    <scope>NUCLEOTIDE SEQUENCE</scope>
    <source>
        <strain evidence="2">Stay&amp;Tobe</strain>
        <tissue evidence="2">Testes</tissue>
    </source>
</reference>
<comment type="caution">
    <text evidence="2">The sequence shown here is derived from an EMBL/GenBank/DDBJ whole genome shotgun (WGS) entry which is preliminary data.</text>
</comment>
<organism evidence="2 3">
    <name type="scientific">Diploptera punctata</name>
    <name type="common">Pacific beetle cockroach</name>
    <dbReference type="NCBI Taxonomy" id="6984"/>
    <lineage>
        <taxon>Eukaryota</taxon>
        <taxon>Metazoa</taxon>
        <taxon>Ecdysozoa</taxon>
        <taxon>Arthropoda</taxon>
        <taxon>Hexapoda</taxon>
        <taxon>Insecta</taxon>
        <taxon>Pterygota</taxon>
        <taxon>Neoptera</taxon>
        <taxon>Polyneoptera</taxon>
        <taxon>Dictyoptera</taxon>
        <taxon>Blattodea</taxon>
        <taxon>Blaberoidea</taxon>
        <taxon>Blaberidae</taxon>
        <taxon>Diplopterinae</taxon>
        <taxon>Diploptera</taxon>
    </lineage>
</organism>